<evidence type="ECO:0000313" key="2">
    <source>
        <dbReference type="EMBL" id="UYV17977.1"/>
    </source>
</evidence>
<proteinExistence type="predicted"/>
<sequence>MTQSNNQVGTAIVPAVIQALIVCVVRFFTIPWSIWKGAALRLAAMRHISDEDKMASSKSEFPVFDWFRAAWDGAIFLSWFIGVLMSVVALIGGTMGYGANIMTGIAAGVTVLVYFYFAVIGMSLLKEGLILVLSIALNMERLVNKEK</sequence>
<keyword evidence="1" id="KW-0812">Transmembrane</keyword>
<keyword evidence="1" id="KW-1133">Transmembrane helix</keyword>
<protein>
    <submittedName>
        <fullName evidence="2">Uncharacterized protein</fullName>
    </submittedName>
</protein>
<dbReference type="EMBL" id="CP080627">
    <property type="protein sequence ID" value="UYV17977.1"/>
    <property type="molecule type" value="Genomic_DNA"/>
</dbReference>
<organism evidence="2 3">
    <name type="scientific">Halomonas qaidamensis</name>
    <dbReference type="NCBI Taxonomy" id="2866211"/>
    <lineage>
        <taxon>Bacteria</taxon>
        <taxon>Pseudomonadati</taxon>
        <taxon>Pseudomonadota</taxon>
        <taxon>Gammaproteobacteria</taxon>
        <taxon>Oceanospirillales</taxon>
        <taxon>Halomonadaceae</taxon>
        <taxon>Halomonas</taxon>
    </lineage>
</organism>
<reference evidence="2 3" key="1">
    <citation type="journal article" date="2022" name="Antonie Van Leeuwenhoek">
        <title>Whole genome sequencing of the halophilic Halomonas qaidamensis XH36, a novel species strain with high ectoine production.</title>
        <authorList>
            <person name="Zhang T."/>
            <person name="Cui T."/>
            <person name="Cao Y."/>
            <person name="Li Y."/>
            <person name="Li F."/>
            <person name="Zhu D."/>
            <person name="Xing J."/>
        </authorList>
    </citation>
    <scope>NUCLEOTIDE SEQUENCE [LARGE SCALE GENOMIC DNA]</scope>
    <source>
        <strain evidence="2 3">XH36</strain>
    </source>
</reference>
<accession>A0ABY6JN60</accession>
<feature type="transmembrane region" description="Helical" evidence="1">
    <location>
        <begin position="74"/>
        <end position="93"/>
    </location>
</feature>
<keyword evidence="3" id="KW-1185">Reference proteome</keyword>
<feature type="transmembrane region" description="Helical" evidence="1">
    <location>
        <begin position="12"/>
        <end position="35"/>
    </location>
</feature>
<dbReference type="RefSeq" id="WP_264428385.1">
    <property type="nucleotide sequence ID" value="NZ_CP080627.1"/>
</dbReference>
<dbReference type="Proteomes" id="UP001163082">
    <property type="component" value="Chromosome"/>
</dbReference>
<keyword evidence="1" id="KW-0472">Membrane</keyword>
<name>A0ABY6JN60_9GAMM</name>
<evidence type="ECO:0000313" key="3">
    <source>
        <dbReference type="Proteomes" id="UP001163082"/>
    </source>
</evidence>
<evidence type="ECO:0000256" key="1">
    <source>
        <dbReference type="SAM" id="Phobius"/>
    </source>
</evidence>
<gene>
    <name evidence="2" type="ORF">K1Y77_10770</name>
</gene>